<dbReference type="Proteomes" id="UP000015354">
    <property type="component" value="Unassembled WGS sequence"/>
</dbReference>
<evidence type="ECO:0000313" key="1">
    <source>
        <dbReference type="EMBL" id="EPY26054.1"/>
    </source>
</evidence>
<name>S9UZX3_9TRYP</name>
<keyword evidence="3" id="KW-1185">Reference proteome</keyword>
<organism evidence="2 3">
    <name type="scientific">Strigomonas culicis</name>
    <dbReference type="NCBI Taxonomy" id="28005"/>
    <lineage>
        <taxon>Eukaryota</taxon>
        <taxon>Discoba</taxon>
        <taxon>Euglenozoa</taxon>
        <taxon>Kinetoplastea</taxon>
        <taxon>Metakinetoplastina</taxon>
        <taxon>Trypanosomatida</taxon>
        <taxon>Trypanosomatidae</taxon>
        <taxon>Strigomonadinae</taxon>
        <taxon>Strigomonas</taxon>
    </lineage>
</organism>
<dbReference type="AlphaFoldDB" id="S9UZX3"/>
<comment type="caution">
    <text evidence="2">The sequence shown here is derived from an EMBL/GenBank/DDBJ whole genome shotgun (WGS) entry which is preliminary data.</text>
</comment>
<dbReference type="OrthoDB" id="269472at2759"/>
<evidence type="ECO:0000313" key="3">
    <source>
        <dbReference type="Proteomes" id="UP000015354"/>
    </source>
</evidence>
<accession>S9UZX3</accession>
<gene>
    <name evidence="2" type="ORF">STCU_01647</name>
    <name evidence="1" type="ORF">STCU_06344</name>
</gene>
<reference evidence="2" key="2">
    <citation type="submission" date="2013-03" db="EMBL/GenBank/DDBJ databases">
        <authorList>
            <person name="Motta M.C.M."/>
            <person name="Martins A.C.A."/>
            <person name="Preta C.M.C.C."/>
            <person name="Silva R."/>
            <person name="de Souza S.S."/>
            <person name="Klein C.C."/>
            <person name="de Almeida L.G.P."/>
            <person name="Cunha O.L."/>
            <person name="Colabardini A.C."/>
            <person name="Lima B.A."/>
            <person name="Machado C.R."/>
            <person name="Soares C.M.A."/>
            <person name="de Menezes C.B.A."/>
            <person name="Bartolomeu D.C."/>
            <person name="Grisard E.C."/>
            <person name="Fantinatti-Garboggini F."/>
            <person name="Rodrigues-Luiz G.F."/>
            <person name="Wagner G."/>
            <person name="Goldman G.H."/>
            <person name="Fietto J.L.R."/>
            <person name="Ciapina L.P."/>
            <person name="Brocchi M."/>
            <person name="Elias M.C."/>
            <person name="Goldman M.H.S."/>
            <person name="Sagot M.-F."/>
            <person name="Pereira M."/>
            <person name="Stoco P.H."/>
            <person name="Teixeira S.M.R."/>
            <person name="de Mendonca-Neto R.P."/>
            <person name="Maciel T.E.F."/>
            <person name="Mendes T.A.O."/>
            <person name="Urmenyi T.P."/>
            <person name="Teixeira M.M.G."/>
            <person name="de Camargo E.F.P."/>
            <person name="de Sousa W."/>
            <person name="Schenkman S."/>
            <person name="de Vasconcelos A.T.R."/>
        </authorList>
    </citation>
    <scope>NUCLEOTIDE SEQUENCE</scope>
</reference>
<evidence type="ECO:0000313" key="2">
    <source>
        <dbReference type="EMBL" id="EPY34323.1"/>
    </source>
</evidence>
<dbReference type="EMBL" id="ATMH01001647">
    <property type="protein sequence ID" value="EPY34323.1"/>
    <property type="molecule type" value="Genomic_DNA"/>
</dbReference>
<reference evidence="2 3" key="1">
    <citation type="journal article" date="2013" name="PLoS ONE">
        <title>Predicting the Proteins of Angomonas deanei, Strigomonas culicis and Their Respective Endosymbionts Reveals New Aspects of the Trypanosomatidae Family.</title>
        <authorList>
            <person name="Motta M.C."/>
            <person name="Martins A.C."/>
            <person name="de Souza S.S."/>
            <person name="Catta-Preta C.M."/>
            <person name="Silva R."/>
            <person name="Klein C.C."/>
            <person name="de Almeida L.G."/>
            <person name="de Lima Cunha O."/>
            <person name="Ciapina L.P."/>
            <person name="Brocchi M."/>
            <person name="Colabardini A.C."/>
            <person name="de Araujo Lima B."/>
            <person name="Machado C.R."/>
            <person name="de Almeida Soares C.M."/>
            <person name="Probst C.M."/>
            <person name="de Menezes C.B."/>
            <person name="Thompson C.E."/>
            <person name="Bartholomeu D.C."/>
            <person name="Gradia D.F."/>
            <person name="Pavoni D.P."/>
            <person name="Grisard E.C."/>
            <person name="Fantinatti-Garboggini F."/>
            <person name="Marchini F.K."/>
            <person name="Rodrigues-Luiz G.F."/>
            <person name="Wagner G."/>
            <person name="Goldman G.H."/>
            <person name="Fietto J.L."/>
            <person name="Elias M.C."/>
            <person name="Goldman M.H."/>
            <person name="Sagot M.F."/>
            <person name="Pereira M."/>
            <person name="Stoco P.H."/>
            <person name="de Mendonca-Neto R.P."/>
            <person name="Teixeira S.M."/>
            <person name="Maciel T.E."/>
            <person name="de Oliveira Mendes T.A."/>
            <person name="Urmenyi T.P."/>
            <person name="de Souza W."/>
            <person name="Schenkman S."/>
            <person name="de Vasconcelos A.T."/>
        </authorList>
    </citation>
    <scope>NUCLEOTIDE SEQUENCE [LARGE SCALE GENOMIC DNA]</scope>
</reference>
<dbReference type="EMBL" id="ATMH01006344">
    <property type="protein sequence ID" value="EPY26054.1"/>
    <property type="molecule type" value="Genomic_DNA"/>
</dbReference>
<sequence length="269" mass="31576">MRCTALRRIRTVIPPRPAVTTLAYLDHSGFGVRSGLETDTSFVRTRDNKFYLQRVLPGGEVVRWDAPGLNYIKHVTNFDTYALNEIDENGGVIIPADVMPTPSYEPPGYRDALHYLSKVEATTKFTRKDRRYWHRQLYSHWKESPDKYLHQTLTSYGLAGLVCLWLVVRFFHSVKNQKPFWDINVYGQTDEAREKADPWLRLKRFSDTHPEHEGLDLRVTMMSPGQSNYSNARAELRDSDFTDPHFHSEFWWKLRHLKYYGHWPKGLAE</sequence>
<proteinExistence type="predicted"/>
<protein>
    <submittedName>
        <fullName evidence="2">Uncharacterized protein</fullName>
    </submittedName>
</protein>